<evidence type="ECO:0000313" key="2">
    <source>
        <dbReference type="EMBL" id="CAK0908813.1"/>
    </source>
</evidence>
<reference evidence="2" key="1">
    <citation type="submission" date="2023-10" db="EMBL/GenBank/DDBJ databases">
        <authorList>
            <person name="Chen Y."/>
            <person name="Shah S."/>
            <person name="Dougan E. K."/>
            <person name="Thang M."/>
            <person name="Chan C."/>
        </authorList>
    </citation>
    <scope>NUCLEOTIDE SEQUENCE [LARGE SCALE GENOMIC DNA]</scope>
</reference>
<feature type="region of interest" description="Disordered" evidence="1">
    <location>
        <begin position="1"/>
        <end position="73"/>
    </location>
</feature>
<dbReference type="Proteomes" id="UP001189429">
    <property type="component" value="Unassembled WGS sequence"/>
</dbReference>
<feature type="non-terminal residue" evidence="2">
    <location>
        <position position="84"/>
    </location>
</feature>
<sequence length="84" mass="9247">RGSWTPGSPAGAGRTRGWTPRPMRPRRCRSGPRRRRPCGCRRTGKRRPGRAARAAPGPEPSLKQGPVGRQAPVVREAQRHVLHA</sequence>
<evidence type="ECO:0000313" key="3">
    <source>
        <dbReference type="Proteomes" id="UP001189429"/>
    </source>
</evidence>
<name>A0ABN9Y8B3_9DINO</name>
<keyword evidence="3" id="KW-1185">Reference proteome</keyword>
<organism evidence="2 3">
    <name type="scientific">Prorocentrum cordatum</name>
    <dbReference type="NCBI Taxonomy" id="2364126"/>
    <lineage>
        <taxon>Eukaryota</taxon>
        <taxon>Sar</taxon>
        <taxon>Alveolata</taxon>
        <taxon>Dinophyceae</taxon>
        <taxon>Prorocentrales</taxon>
        <taxon>Prorocentraceae</taxon>
        <taxon>Prorocentrum</taxon>
    </lineage>
</organism>
<comment type="caution">
    <text evidence="2">The sequence shown here is derived from an EMBL/GenBank/DDBJ whole genome shotgun (WGS) entry which is preliminary data.</text>
</comment>
<feature type="non-terminal residue" evidence="2">
    <location>
        <position position="1"/>
    </location>
</feature>
<dbReference type="EMBL" id="CAUYUJ010022082">
    <property type="protein sequence ID" value="CAK0908813.1"/>
    <property type="molecule type" value="Genomic_DNA"/>
</dbReference>
<evidence type="ECO:0000256" key="1">
    <source>
        <dbReference type="SAM" id="MobiDB-lite"/>
    </source>
</evidence>
<proteinExistence type="predicted"/>
<gene>
    <name evidence="2" type="ORF">PCOR1329_LOCUS83408</name>
</gene>
<feature type="compositionally biased region" description="Basic residues" evidence="1">
    <location>
        <begin position="23"/>
        <end position="50"/>
    </location>
</feature>
<accession>A0ABN9Y8B3</accession>
<protein>
    <submittedName>
        <fullName evidence="2">Uncharacterized protein</fullName>
    </submittedName>
</protein>